<evidence type="ECO:0008006" key="3">
    <source>
        <dbReference type="Google" id="ProtNLM"/>
    </source>
</evidence>
<reference evidence="1" key="1">
    <citation type="submission" date="2017-03" db="EMBL/GenBank/DDBJ databases">
        <title>Complete genome sequence of Candidatus 'Thiodictyon syntrophicum' sp. nov. strain Cad16T, a photolithoautotroph purple sulfur bacterium isolated from an alpine meromictic lake.</title>
        <authorList>
            <person name="Luedin S.M."/>
            <person name="Pothier J.F."/>
            <person name="Danza F."/>
            <person name="Storelli N."/>
            <person name="Wittwer M."/>
            <person name="Tonolla M."/>
        </authorList>
    </citation>
    <scope>NUCLEOTIDE SEQUENCE [LARGE SCALE GENOMIC DNA]</scope>
    <source>
        <strain evidence="1">Cad16T</strain>
    </source>
</reference>
<dbReference type="Pfam" id="PF09907">
    <property type="entry name" value="HigB_toxin"/>
    <property type="match status" value="1"/>
</dbReference>
<dbReference type="EMBL" id="CP020370">
    <property type="protein sequence ID" value="AUB83037.1"/>
    <property type="molecule type" value="Genomic_DNA"/>
</dbReference>
<proteinExistence type="predicted"/>
<evidence type="ECO:0000313" key="1">
    <source>
        <dbReference type="EMBL" id="AUB83037.1"/>
    </source>
</evidence>
<dbReference type="GO" id="GO:0004519">
    <property type="term" value="F:endonuclease activity"/>
    <property type="evidence" value="ECO:0007669"/>
    <property type="project" value="InterPro"/>
</dbReference>
<sequence>MHIITQRRIADAAREHPECAGALDHWYRIARRAQVLNFSQLRHLFPGVDKVGDLFVFNIGGNKLRLIAAIHFNRQKVFVRAVLTHAEYDQGGWQS</sequence>
<dbReference type="GO" id="GO:0003723">
    <property type="term" value="F:RNA binding"/>
    <property type="evidence" value="ECO:0007669"/>
    <property type="project" value="InterPro"/>
</dbReference>
<keyword evidence="2" id="KW-1185">Reference proteome</keyword>
<dbReference type="AlphaFoldDB" id="A0A2K8UBY5"/>
<accession>A0A2K8UBY5</accession>
<dbReference type="KEGG" id="tsy:THSYN_20210"/>
<gene>
    <name evidence="1" type="ORF">THSYN_20210</name>
</gene>
<evidence type="ECO:0000313" key="2">
    <source>
        <dbReference type="Proteomes" id="UP000232638"/>
    </source>
</evidence>
<dbReference type="GO" id="GO:0110001">
    <property type="term" value="C:toxin-antitoxin complex"/>
    <property type="evidence" value="ECO:0007669"/>
    <property type="project" value="InterPro"/>
</dbReference>
<dbReference type="OrthoDB" id="9799912at2"/>
<dbReference type="RefSeq" id="WP_100920737.1">
    <property type="nucleotide sequence ID" value="NZ_CP020370.1"/>
</dbReference>
<protein>
    <recommendedName>
        <fullName evidence="3">Addiction module toxin RelE</fullName>
    </recommendedName>
</protein>
<dbReference type="InterPro" id="IPR018669">
    <property type="entry name" value="Toxin_HigB"/>
</dbReference>
<organism evidence="1 2">
    <name type="scientific">Candidatus Thiodictyon syntrophicum</name>
    <dbReference type="NCBI Taxonomy" id="1166950"/>
    <lineage>
        <taxon>Bacteria</taxon>
        <taxon>Pseudomonadati</taxon>
        <taxon>Pseudomonadota</taxon>
        <taxon>Gammaproteobacteria</taxon>
        <taxon>Chromatiales</taxon>
        <taxon>Chromatiaceae</taxon>
        <taxon>Thiodictyon</taxon>
    </lineage>
</organism>
<name>A0A2K8UBY5_9GAMM</name>
<dbReference type="Proteomes" id="UP000232638">
    <property type="component" value="Chromosome"/>
</dbReference>